<dbReference type="InterPro" id="IPR012296">
    <property type="entry name" value="Nuclease_put_TT1808"/>
</dbReference>
<evidence type="ECO:0000313" key="3">
    <source>
        <dbReference type="Proteomes" id="UP000676967"/>
    </source>
</evidence>
<dbReference type="EMBL" id="AP023356">
    <property type="protein sequence ID" value="BCJ42467.1"/>
    <property type="molecule type" value="Genomic_DNA"/>
</dbReference>
<evidence type="ECO:0000259" key="1">
    <source>
        <dbReference type="Pfam" id="PF05685"/>
    </source>
</evidence>
<feature type="domain" description="Putative restriction endonuclease" evidence="1">
    <location>
        <begin position="38"/>
        <end position="187"/>
    </location>
</feature>
<reference evidence="2 3" key="1">
    <citation type="submission" date="2020-08" db="EMBL/GenBank/DDBJ databases">
        <title>Whole genome shotgun sequence of Actinoplanes ianthinogenes NBRC 13996.</title>
        <authorList>
            <person name="Komaki H."/>
            <person name="Tamura T."/>
        </authorList>
    </citation>
    <scope>NUCLEOTIDE SEQUENCE [LARGE SCALE GENOMIC DNA]</scope>
    <source>
        <strain evidence="2 3">NBRC 13996</strain>
    </source>
</reference>
<organism evidence="2 3">
    <name type="scientific">Actinoplanes ianthinogenes</name>
    <dbReference type="NCBI Taxonomy" id="122358"/>
    <lineage>
        <taxon>Bacteria</taxon>
        <taxon>Bacillati</taxon>
        <taxon>Actinomycetota</taxon>
        <taxon>Actinomycetes</taxon>
        <taxon>Micromonosporales</taxon>
        <taxon>Micromonosporaceae</taxon>
        <taxon>Actinoplanes</taxon>
    </lineage>
</organism>
<dbReference type="PANTHER" id="PTHR35400:SF3">
    <property type="entry name" value="SLL1072 PROTEIN"/>
    <property type="match status" value="1"/>
</dbReference>
<accession>A0ABN6CAW7</accession>
<evidence type="ECO:0000313" key="2">
    <source>
        <dbReference type="EMBL" id="BCJ42467.1"/>
    </source>
</evidence>
<dbReference type="Proteomes" id="UP000676967">
    <property type="component" value="Chromosome"/>
</dbReference>
<keyword evidence="3" id="KW-1185">Reference proteome</keyword>
<dbReference type="CDD" id="cd06260">
    <property type="entry name" value="DUF820-like"/>
    <property type="match status" value="1"/>
</dbReference>
<gene>
    <name evidence="2" type="ORF">Aiant_31240</name>
</gene>
<protein>
    <recommendedName>
        <fullName evidence="1">Putative restriction endonuclease domain-containing protein</fullName>
    </recommendedName>
</protein>
<dbReference type="InterPro" id="IPR008538">
    <property type="entry name" value="Uma2"/>
</dbReference>
<dbReference type="SUPFAM" id="SSF52980">
    <property type="entry name" value="Restriction endonuclease-like"/>
    <property type="match status" value="1"/>
</dbReference>
<sequence length="214" mass="23932">MVGGDPIKEEPMTAAPHLSELAVFDHLLGRDDLTVDDIADLPEDLRYELIDGRLALSPHVLPIHKQIALEIGYALDKRCPDGILINMEQAVLLDEYNELRPDVVLVRVEAALGPVKSSDVPLVVEIIPEILKRSMDVDTLKKYADAGIPSCWVVDLLAPRVTFTQFLLGPEGGYRQVMQTDREVTVDLPWQATLDVPAWTRRRDRIRAVARPDV</sequence>
<dbReference type="Pfam" id="PF05685">
    <property type="entry name" value="Uma2"/>
    <property type="match status" value="1"/>
</dbReference>
<proteinExistence type="predicted"/>
<dbReference type="PANTHER" id="PTHR35400">
    <property type="entry name" value="SLR1083 PROTEIN"/>
    <property type="match status" value="1"/>
</dbReference>
<dbReference type="Gene3D" id="3.90.1570.10">
    <property type="entry name" value="tt1808, chain A"/>
    <property type="match status" value="1"/>
</dbReference>
<dbReference type="InterPro" id="IPR011335">
    <property type="entry name" value="Restrct_endonuc-II-like"/>
</dbReference>
<name>A0ABN6CAW7_9ACTN</name>